<accession>A0A0C9T3N2</accession>
<feature type="non-terminal residue" evidence="1">
    <location>
        <position position="1"/>
    </location>
</feature>
<dbReference type="AlphaFoldDB" id="A0A0C9T3N2"/>
<proteinExistence type="predicted"/>
<dbReference type="HOGENOM" id="CLU_142990_2_0_1"/>
<evidence type="ECO:0000313" key="2">
    <source>
        <dbReference type="Proteomes" id="UP000053647"/>
    </source>
</evidence>
<dbReference type="Proteomes" id="UP000053647">
    <property type="component" value="Unassembled WGS sequence"/>
</dbReference>
<keyword evidence="2" id="KW-1185">Reference proteome</keyword>
<evidence type="ECO:0000313" key="1">
    <source>
        <dbReference type="EMBL" id="KIJ10190.1"/>
    </source>
</evidence>
<gene>
    <name evidence="1" type="ORF">PAXINDRAFT_86404</name>
</gene>
<protein>
    <submittedName>
        <fullName evidence="1">Uncharacterized protein</fullName>
    </submittedName>
</protein>
<organism evidence="1 2">
    <name type="scientific">Paxillus involutus ATCC 200175</name>
    <dbReference type="NCBI Taxonomy" id="664439"/>
    <lineage>
        <taxon>Eukaryota</taxon>
        <taxon>Fungi</taxon>
        <taxon>Dikarya</taxon>
        <taxon>Basidiomycota</taxon>
        <taxon>Agaricomycotina</taxon>
        <taxon>Agaricomycetes</taxon>
        <taxon>Agaricomycetidae</taxon>
        <taxon>Boletales</taxon>
        <taxon>Paxilineae</taxon>
        <taxon>Paxillaceae</taxon>
        <taxon>Paxillus</taxon>
    </lineage>
</organism>
<reference evidence="2" key="2">
    <citation type="submission" date="2015-01" db="EMBL/GenBank/DDBJ databases">
        <title>Evolutionary Origins and Diversification of the Mycorrhizal Mutualists.</title>
        <authorList>
            <consortium name="DOE Joint Genome Institute"/>
            <consortium name="Mycorrhizal Genomics Consortium"/>
            <person name="Kohler A."/>
            <person name="Kuo A."/>
            <person name="Nagy L.G."/>
            <person name="Floudas D."/>
            <person name="Copeland A."/>
            <person name="Barry K.W."/>
            <person name="Cichocki N."/>
            <person name="Veneault-Fourrey C."/>
            <person name="LaButti K."/>
            <person name="Lindquist E.A."/>
            <person name="Lipzen A."/>
            <person name="Lundell T."/>
            <person name="Morin E."/>
            <person name="Murat C."/>
            <person name="Riley R."/>
            <person name="Ohm R."/>
            <person name="Sun H."/>
            <person name="Tunlid A."/>
            <person name="Henrissat B."/>
            <person name="Grigoriev I.V."/>
            <person name="Hibbett D.S."/>
            <person name="Martin F."/>
        </authorList>
    </citation>
    <scope>NUCLEOTIDE SEQUENCE [LARGE SCALE GENOMIC DNA]</scope>
    <source>
        <strain evidence="2">ATCC 200175</strain>
    </source>
</reference>
<name>A0A0C9T3N2_PAXIN</name>
<dbReference type="EMBL" id="KN819413">
    <property type="protein sequence ID" value="KIJ10190.1"/>
    <property type="molecule type" value="Genomic_DNA"/>
</dbReference>
<sequence length="72" mass="8053">KKIIIISIIMQSINWKLNALQSILEFLLQSVHTLKKIIDTLARAGISISTDARNAVVHSLSIKSQTSLQKLR</sequence>
<dbReference type="OrthoDB" id="4743193at2759"/>
<reference evidence="1 2" key="1">
    <citation type="submission" date="2014-06" db="EMBL/GenBank/DDBJ databases">
        <authorList>
            <consortium name="DOE Joint Genome Institute"/>
            <person name="Kuo A."/>
            <person name="Kohler A."/>
            <person name="Nagy L.G."/>
            <person name="Floudas D."/>
            <person name="Copeland A."/>
            <person name="Barry K.W."/>
            <person name="Cichocki N."/>
            <person name="Veneault-Fourrey C."/>
            <person name="LaButti K."/>
            <person name="Lindquist E.A."/>
            <person name="Lipzen A."/>
            <person name="Lundell T."/>
            <person name="Morin E."/>
            <person name="Murat C."/>
            <person name="Sun H."/>
            <person name="Tunlid A."/>
            <person name="Henrissat B."/>
            <person name="Grigoriev I.V."/>
            <person name="Hibbett D.S."/>
            <person name="Martin F."/>
            <person name="Nordberg H.P."/>
            <person name="Cantor M.N."/>
            <person name="Hua S.X."/>
        </authorList>
    </citation>
    <scope>NUCLEOTIDE SEQUENCE [LARGE SCALE GENOMIC DNA]</scope>
    <source>
        <strain evidence="1 2">ATCC 200175</strain>
    </source>
</reference>